<protein>
    <submittedName>
        <fullName evidence="2">Lipopolysaccharide cholinephosphotransferase</fullName>
    </submittedName>
</protein>
<dbReference type="AlphaFoldDB" id="A0A4R7KAN7"/>
<comment type="caution">
    <text evidence="2">The sequence shown here is derived from an EMBL/GenBank/DDBJ whole genome shotgun (WGS) entry which is preliminary data.</text>
</comment>
<dbReference type="InterPro" id="IPR007074">
    <property type="entry name" value="LicD/FKTN/FKRP_NTP_transf"/>
</dbReference>
<proteinExistence type="predicted"/>
<evidence type="ECO:0000313" key="2">
    <source>
        <dbReference type="EMBL" id="TDT50825.1"/>
    </source>
</evidence>
<sequence>MIERDLEQFPDNRHEGEYVLRQSQLVMLRILKIVDYICRKHNIEYWLDAGTLLGAVRHGGFIPWDDDVDIVMHRDDYNRFIEIGKEELPKDLFFQYYKTDLYYDMPWIKIRDRNSMIVEYKPGKYHRGMFIDIFPVDDFSGDYDEYVKIKRNFKNIYRTMTLINEPFEKVTNTKTLTRNFAKLGLKVLGFPITLMGRERVFKYLFNKRDNILSRFSHKGGNLLVYSPDALFWNFKVPKDVVYPLTTIKFEDGEFFAPGNYDEYLKIMFGDYMQLPPEEDRVSHNLGLKPILSEEEKASLNEGF</sequence>
<dbReference type="RefSeq" id="WP_133628975.1">
    <property type="nucleotide sequence ID" value="NZ_SOAZ01000024.1"/>
</dbReference>
<dbReference type="OrthoDB" id="9786100at2"/>
<keyword evidence="2" id="KW-0808">Transferase</keyword>
<evidence type="ECO:0000313" key="3">
    <source>
        <dbReference type="Proteomes" id="UP000295325"/>
    </source>
</evidence>
<dbReference type="Pfam" id="PF04991">
    <property type="entry name" value="LicD"/>
    <property type="match status" value="1"/>
</dbReference>
<reference evidence="2 3" key="1">
    <citation type="submission" date="2019-03" db="EMBL/GenBank/DDBJ databases">
        <title>Genomic Encyclopedia of Type Strains, Phase IV (KMG-IV): sequencing the most valuable type-strain genomes for metagenomic binning, comparative biology and taxonomic classification.</title>
        <authorList>
            <person name="Goeker M."/>
        </authorList>
    </citation>
    <scope>NUCLEOTIDE SEQUENCE [LARGE SCALE GENOMIC DNA]</scope>
    <source>
        <strain evidence="2 3">DSM 24455</strain>
    </source>
</reference>
<keyword evidence="3" id="KW-1185">Reference proteome</keyword>
<evidence type="ECO:0000259" key="1">
    <source>
        <dbReference type="Pfam" id="PF04991"/>
    </source>
</evidence>
<dbReference type="InterPro" id="IPR052942">
    <property type="entry name" value="LPS_cholinephosphotransferase"/>
</dbReference>
<dbReference type="PANTHER" id="PTHR43404">
    <property type="entry name" value="LIPOPOLYSACCHARIDE CHOLINEPHOSPHOTRANSFERASE LICD"/>
    <property type="match status" value="1"/>
</dbReference>
<dbReference type="PANTHER" id="PTHR43404:SF2">
    <property type="entry name" value="LIPOPOLYSACCHARIDE CHOLINEPHOSPHOTRANSFERASE LICD"/>
    <property type="match status" value="1"/>
</dbReference>
<feature type="domain" description="LicD/FKTN/FKRP nucleotidyltransferase" evidence="1">
    <location>
        <begin position="38"/>
        <end position="269"/>
    </location>
</feature>
<gene>
    <name evidence="2" type="ORF">EDD71_12438</name>
</gene>
<organism evidence="2 3">
    <name type="scientific">Fonticella tunisiensis</name>
    <dbReference type="NCBI Taxonomy" id="1096341"/>
    <lineage>
        <taxon>Bacteria</taxon>
        <taxon>Bacillati</taxon>
        <taxon>Bacillota</taxon>
        <taxon>Clostridia</taxon>
        <taxon>Eubacteriales</taxon>
        <taxon>Clostridiaceae</taxon>
        <taxon>Fonticella</taxon>
    </lineage>
</organism>
<dbReference type="Proteomes" id="UP000295325">
    <property type="component" value="Unassembled WGS sequence"/>
</dbReference>
<dbReference type="GO" id="GO:0009100">
    <property type="term" value="P:glycoprotein metabolic process"/>
    <property type="evidence" value="ECO:0007669"/>
    <property type="project" value="UniProtKB-ARBA"/>
</dbReference>
<dbReference type="GO" id="GO:0016740">
    <property type="term" value="F:transferase activity"/>
    <property type="evidence" value="ECO:0007669"/>
    <property type="project" value="UniProtKB-KW"/>
</dbReference>
<name>A0A4R7KAN7_9CLOT</name>
<dbReference type="EMBL" id="SOAZ01000024">
    <property type="protein sequence ID" value="TDT50825.1"/>
    <property type="molecule type" value="Genomic_DNA"/>
</dbReference>
<accession>A0A4R7KAN7</accession>